<accession>A0A285L7P1</accession>
<evidence type="ECO:0000313" key="1">
    <source>
        <dbReference type="EMBL" id="SNY80894.1"/>
    </source>
</evidence>
<dbReference type="STRING" id="1379680.GCA_001612615_02771"/>
<sequence length="155" mass="17153">MTLRQTFVTYREMYRFPVAIMGTQVVLRVGVVGVVAMPEPLGTRLQTLLQPAQHAGPVFVDPDTGRWVFLTAGIPTGEPSHRPLFAEADVRISEWGEQVALPLLSESSRPISDERRWLWPPGYELPQPAPFVNELLGAVPRFGHPGDMRGRALAG</sequence>
<dbReference type="Proteomes" id="UP000219565">
    <property type="component" value="Unassembled WGS sequence"/>
</dbReference>
<protein>
    <submittedName>
        <fullName evidence="1">Uncharacterized protein</fullName>
    </submittedName>
</protein>
<proteinExistence type="predicted"/>
<organism evidence="1 2">
    <name type="scientific">Nocardia amikacinitolerans</name>
    <dbReference type="NCBI Taxonomy" id="756689"/>
    <lineage>
        <taxon>Bacteria</taxon>
        <taxon>Bacillati</taxon>
        <taxon>Actinomycetota</taxon>
        <taxon>Actinomycetes</taxon>
        <taxon>Mycobacteriales</taxon>
        <taxon>Nocardiaceae</taxon>
        <taxon>Nocardia</taxon>
    </lineage>
</organism>
<dbReference type="OrthoDB" id="4546644at2"/>
<dbReference type="EMBL" id="OBEG01000002">
    <property type="protein sequence ID" value="SNY80894.1"/>
    <property type="molecule type" value="Genomic_DNA"/>
</dbReference>
<reference evidence="1 2" key="1">
    <citation type="submission" date="2017-09" db="EMBL/GenBank/DDBJ databases">
        <authorList>
            <person name="Ehlers B."/>
            <person name="Leendertz F.H."/>
        </authorList>
    </citation>
    <scope>NUCLEOTIDE SEQUENCE [LARGE SCALE GENOMIC DNA]</scope>
    <source>
        <strain evidence="1 2">DSM 45537</strain>
    </source>
</reference>
<evidence type="ECO:0000313" key="2">
    <source>
        <dbReference type="Proteomes" id="UP000219565"/>
    </source>
</evidence>
<dbReference type="AlphaFoldDB" id="A0A285L7P1"/>
<gene>
    <name evidence="1" type="ORF">SAMN04244553_2468</name>
</gene>
<name>A0A285L7P1_9NOCA</name>
<dbReference type="RefSeq" id="WP_143861406.1">
    <property type="nucleotide sequence ID" value="NZ_JAMTCW010000004.1"/>
</dbReference>
<keyword evidence="2" id="KW-1185">Reference proteome</keyword>